<keyword evidence="2 5" id="KW-0812">Transmembrane</keyword>
<keyword evidence="3 5" id="KW-1133">Transmembrane helix</keyword>
<evidence type="ECO:0000313" key="7">
    <source>
        <dbReference type="EMBL" id="REK73434.1"/>
    </source>
</evidence>
<proteinExistence type="predicted"/>
<dbReference type="Proteomes" id="UP000265581">
    <property type="component" value="Unassembled WGS sequence"/>
</dbReference>
<feature type="transmembrane region" description="Helical" evidence="5">
    <location>
        <begin position="214"/>
        <end position="232"/>
    </location>
</feature>
<keyword evidence="7" id="KW-0436">Ligase</keyword>
<dbReference type="InterPro" id="IPR007016">
    <property type="entry name" value="O-antigen_ligase-rel_domated"/>
</dbReference>
<feature type="transmembrane region" description="Helical" evidence="5">
    <location>
        <begin position="358"/>
        <end position="382"/>
    </location>
</feature>
<dbReference type="GO" id="GO:0016020">
    <property type="term" value="C:membrane"/>
    <property type="evidence" value="ECO:0007669"/>
    <property type="project" value="UniProtKB-SubCell"/>
</dbReference>
<comment type="caution">
    <text evidence="7">The sequence shown here is derived from an EMBL/GenBank/DDBJ whole genome shotgun (WGS) entry which is preliminary data.</text>
</comment>
<evidence type="ECO:0000256" key="1">
    <source>
        <dbReference type="ARBA" id="ARBA00004141"/>
    </source>
</evidence>
<dbReference type="Pfam" id="PF04932">
    <property type="entry name" value="Wzy_C"/>
    <property type="match status" value="1"/>
</dbReference>
<feature type="transmembrane region" description="Helical" evidence="5">
    <location>
        <begin position="239"/>
        <end position="256"/>
    </location>
</feature>
<reference evidence="7 8" key="1">
    <citation type="submission" date="2018-08" db="EMBL/GenBank/DDBJ databases">
        <title>Aeromicrobium sp. M2KJ-4, whole genome shotgun sequence.</title>
        <authorList>
            <person name="Tuo L."/>
        </authorList>
    </citation>
    <scope>NUCLEOTIDE SEQUENCE [LARGE SCALE GENOMIC DNA]</scope>
    <source>
        <strain evidence="7 8">M2KJ-4</strain>
    </source>
</reference>
<feature type="transmembrane region" description="Helical" evidence="5">
    <location>
        <begin position="394"/>
        <end position="413"/>
    </location>
</feature>
<feature type="transmembrane region" description="Helical" evidence="5">
    <location>
        <begin position="149"/>
        <end position="171"/>
    </location>
</feature>
<gene>
    <name evidence="7" type="ORF">DX116_07765</name>
</gene>
<comment type="subcellular location">
    <subcellularLocation>
        <location evidence="1">Membrane</location>
        <topology evidence="1">Multi-pass membrane protein</topology>
    </subcellularLocation>
</comment>
<feature type="transmembrane region" description="Helical" evidence="5">
    <location>
        <begin position="26"/>
        <end position="54"/>
    </location>
</feature>
<evidence type="ECO:0000313" key="8">
    <source>
        <dbReference type="Proteomes" id="UP000265581"/>
    </source>
</evidence>
<evidence type="ECO:0000259" key="6">
    <source>
        <dbReference type="Pfam" id="PF04932"/>
    </source>
</evidence>
<sequence length="448" mass="47043">MLPAARTLQRPDGRAARVVPRVGRTLVAPAVVVLVLALLLPLALGSVFGAVVALGAAVLMLALVTFGIESTAIGLLALGFVLAPMNDVRPVAALTFVTMSDVFLVLSIGLLLPILVTGRFERQALFLVGAAGVVGLGLVTSVAGDHALASLNGLLRLLVGALMLPVTFMLWRPRRNIVTLLAAAYVLGNSISVLQAVASGLVSYEGRAIGLTRHPNILGLCSMLALTLIPFLLQELPRWSGWIVLAAAGVCGYGVWISGSRAALLVAVAMVAVYLVLSRSVERGLLLFGASIVPVYLVGRTLSSGDVGNNILNRFVGGGSASASDLAREQLVREAVERFLSSPVLGVGFADALEAHNIYLQVAASGGVAGLAFYLVLLASVVRQPLRLPSRYRLLALPAFGYVLVGFITPLLWDRYIWCLLALPFLMSVRGEADDSAPSRNDALQETA</sequence>
<feature type="transmembrane region" description="Helical" evidence="5">
    <location>
        <begin position="178"/>
        <end position="202"/>
    </location>
</feature>
<keyword evidence="8" id="KW-1185">Reference proteome</keyword>
<dbReference type="InterPro" id="IPR051533">
    <property type="entry name" value="WaaL-like"/>
</dbReference>
<evidence type="ECO:0000256" key="4">
    <source>
        <dbReference type="ARBA" id="ARBA00023136"/>
    </source>
</evidence>
<feature type="transmembrane region" description="Helical" evidence="5">
    <location>
        <begin position="284"/>
        <end position="302"/>
    </location>
</feature>
<evidence type="ECO:0000256" key="5">
    <source>
        <dbReference type="SAM" id="Phobius"/>
    </source>
</evidence>
<dbReference type="GO" id="GO:0016874">
    <property type="term" value="F:ligase activity"/>
    <property type="evidence" value="ECO:0007669"/>
    <property type="project" value="UniProtKB-KW"/>
</dbReference>
<keyword evidence="4 5" id="KW-0472">Membrane</keyword>
<name>A0A371PBW4_9ACTN</name>
<dbReference type="PANTHER" id="PTHR37422:SF13">
    <property type="entry name" value="LIPOPOLYSACCHARIDE BIOSYNTHESIS PROTEIN PA4999-RELATED"/>
    <property type="match status" value="1"/>
</dbReference>
<feature type="transmembrane region" description="Helical" evidence="5">
    <location>
        <begin position="262"/>
        <end position="277"/>
    </location>
</feature>
<evidence type="ECO:0000256" key="3">
    <source>
        <dbReference type="ARBA" id="ARBA00022989"/>
    </source>
</evidence>
<dbReference type="OrthoDB" id="4761096at2"/>
<organism evidence="7 8">
    <name type="scientific">Aeromicrobium endophyticum</name>
    <dbReference type="NCBI Taxonomy" id="2292704"/>
    <lineage>
        <taxon>Bacteria</taxon>
        <taxon>Bacillati</taxon>
        <taxon>Actinomycetota</taxon>
        <taxon>Actinomycetes</taxon>
        <taxon>Propionibacteriales</taxon>
        <taxon>Nocardioidaceae</taxon>
        <taxon>Aeromicrobium</taxon>
    </lineage>
</organism>
<feature type="transmembrane region" description="Helical" evidence="5">
    <location>
        <begin position="91"/>
        <end position="112"/>
    </location>
</feature>
<evidence type="ECO:0000256" key="2">
    <source>
        <dbReference type="ARBA" id="ARBA00022692"/>
    </source>
</evidence>
<dbReference type="AlphaFoldDB" id="A0A371PBW4"/>
<feature type="domain" description="O-antigen ligase-related" evidence="6">
    <location>
        <begin position="249"/>
        <end position="375"/>
    </location>
</feature>
<feature type="transmembrane region" description="Helical" evidence="5">
    <location>
        <begin position="61"/>
        <end position="85"/>
    </location>
</feature>
<dbReference type="RefSeq" id="WP_119703546.1">
    <property type="nucleotide sequence ID" value="NZ_JBHSOI010000001.1"/>
</dbReference>
<dbReference type="EMBL" id="QUBR01000001">
    <property type="protein sequence ID" value="REK73434.1"/>
    <property type="molecule type" value="Genomic_DNA"/>
</dbReference>
<feature type="transmembrane region" description="Helical" evidence="5">
    <location>
        <begin position="124"/>
        <end position="143"/>
    </location>
</feature>
<accession>A0A371PBW4</accession>
<protein>
    <submittedName>
        <fullName evidence="7">O-antigen ligase domain-containing protein</fullName>
    </submittedName>
</protein>
<dbReference type="PANTHER" id="PTHR37422">
    <property type="entry name" value="TEICHURONIC ACID BIOSYNTHESIS PROTEIN TUAE"/>
    <property type="match status" value="1"/>
</dbReference>